<accession>A0ABV2L8T6</accession>
<dbReference type="NCBIfam" id="TIGR01646">
    <property type="entry name" value="vgr_GE"/>
    <property type="match status" value="1"/>
</dbReference>
<dbReference type="Gene3D" id="4.10.220.110">
    <property type="match status" value="1"/>
</dbReference>
<reference evidence="6 7" key="1">
    <citation type="submission" date="2024-06" db="EMBL/GenBank/DDBJ databases">
        <title>Genomic Encyclopedia of Type Strains, Phase IV (KMG-IV): sequencing the most valuable type-strain genomes for metagenomic binning, comparative biology and taxonomic classification.</title>
        <authorList>
            <person name="Goeker M."/>
        </authorList>
    </citation>
    <scope>NUCLEOTIDE SEQUENCE [LARGE SCALE GENOMIC DNA]</scope>
    <source>
        <strain evidence="6 7">DSM 21331</strain>
    </source>
</reference>
<dbReference type="NCBIfam" id="TIGR03361">
    <property type="entry name" value="VI_Rhs_Vgr"/>
    <property type="match status" value="1"/>
</dbReference>
<evidence type="ECO:0000256" key="2">
    <source>
        <dbReference type="ARBA" id="ARBA00005558"/>
    </source>
</evidence>
<dbReference type="Pfam" id="PF22178">
    <property type="entry name" value="Gp5_trimer_C"/>
    <property type="match status" value="1"/>
</dbReference>
<comment type="subcellular location">
    <subcellularLocation>
        <location evidence="1">Secreted</location>
    </subcellularLocation>
</comment>
<dbReference type="InterPro" id="IPR054030">
    <property type="entry name" value="Gp5_Vgr_C"/>
</dbReference>
<dbReference type="InterPro" id="IPR006533">
    <property type="entry name" value="T6SS_Vgr_RhsGE"/>
</dbReference>
<evidence type="ECO:0000259" key="4">
    <source>
        <dbReference type="Pfam" id="PF04717"/>
    </source>
</evidence>
<evidence type="ECO:0000256" key="3">
    <source>
        <dbReference type="ARBA" id="ARBA00022525"/>
    </source>
</evidence>
<gene>
    <name evidence="6" type="ORF">ABID43_003817</name>
</gene>
<keyword evidence="7" id="KW-1185">Reference proteome</keyword>
<dbReference type="InterPro" id="IPR050708">
    <property type="entry name" value="T6SS_VgrG/RHS"/>
</dbReference>
<dbReference type="SUPFAM" id="SSF69255">
    <property type="entry name" value="gp5 N-terminal domain-like"/>
    <property type="match status" value="1"/>
</dbReference>
<dbReference type="PANTHER" id="PTHR32305">
    <property type="match status" value="1"/>
</dbReference>
<dbReference type="Gene3D" id="3.55.50.10">
    <property type="entry name" value="Baseplate protein-like domains"/>
    <property type="match status" value="1"/>
</dbReference>
<dbReference type="InterPro" id="IPR017847">
    <property type="entry name" value="T6SS_RhsGE_Vgr_subset"/>
</dbReference>
<dbReference type="Gene3D" id="2.40.50.230">
    <property type="entry name" value="Gp5 N-terminal domain"/>
    <property type="match status" value="1"/>
</dbReference>
<comment type="similarity">
    <text evidence="2">Belongs to the VgrG protein family.</text>
</comment>
<organism evidence="6 7">
    <name type="scientific">Methylobacterium goesingense</name>
    <dbReference type="NCBI Taxonomy" id="243690"/>
    <lineage>
        <taxon>Bacteria</taxon>
        <taxon>Pseudomonadati</taxon>
        <taxon>Pseudomonadota</taxon>
        <taxon>Alphaproteobacteria</taxon>
        <taxon>Hyphomicrobiales</taxon>
        <taxon>Methylobacteriaceae</taxon>
        <taxon>Methylobacterium</taxon>
    </lineage>
</organism>
<dbReference type="RefSeq" id="WP_354465929.1">
    <property type="nucleotide sequence ID" value="NZ_JBEPMM010000013.1"/>
</dbReference>
<protein>
    <submittedName>
        <fullName evidence="6">Type VI secretion system secreted protein VgrG</fullName>
    </submittedName>
</protein>
<dbReference type="Proteomes" id="UP001549145">
    <property type="component" value="Unassembled WGS sequence"/>
</dbReference>
<dbReference type="SUPFAM" id="SSF69349">
    <property type="entry name" value="Phage fibre proteins"/>
    <property type="match status" value="1"/>
</dbReference>
<evidence type="ECO:0000256" key="1">
    <source>
        <dbReference type="ARBA" id="ARBA00004613"/>
    </source>
</evidence>
<evidence type="ECO:0000259" key="5">
    <source>
        <dbReference type="Pfam" id="PF22178"/>
    </source>
</evidence>
<feature type="domain" description="Gp5/Type VI secretion system Vgr C-terminal trimerisation" evidence="5">
    <location>
        <begin position="481"/>
        <end position="580"/>
    </location>
</feature>
<comment type="caution">
    <text evidence="6">The sequence shown here is derived from an EMBL/GenBank/DDBJ whole genome shotgun (WGS) entry which is preliminary data.</text>
</comment>
<dbReference type="Gene3D" id="2.30.110.50">
    <property type="match status" value="1"/>
</dbReference>
<dbReference type="SUPFAM" id="SSF69279">
    <property type="entry name" value="Phage tail proteins"/>
    <property type="match status" value="2"/>
</dbReference>
<dbReference type="InterPro" id="IPR037026">
    <property type="entry name" value="Vgr_OB-fold_dom_sf"/>
</dbReference>
<proteinExistence type="inferred from homology"/>
<evidence type="ECO:0000313" key="6">
    <source>
        <dbReference type="EMBL" id="MET3694258.1"/>
    </source>
</evidence>
<evidence type="ECO:0000313" key="7">
    <source>
        <dbReference type="Proteomes" id="UP001549145"/>
    </source>
</evidence>
<keyword evidence="3" id="KW-0964">Secreted</keyword>
<name>A0ABV2L8T6_9HYPH</name>
<sequence length="616" mass="69707">MSDGPNVGGGFDFEQKERTAELVTPLGRDELVLTRFDGTESLSELFVYQIEATSNRQDIDFDKLIGKNCCVKLKSYGNATRYFNGVLVDADWSGTKNNLYAYRLVLRPWLWLLGRKATCRIFKDKSVFDIIEEVFQESGFKDFQIRASRGDYEKIEYCVQYRESDLSFVSRLLEEWGVYTHFEHDEQRHQLMLCDSRSCHKPVKASGGNLPFVPLGGADRHDREHVSAWRAERRFRTGKFGTNDFDYMKPTANLKAEQQGSARYEKGMLESYDYPGRYTERDLGQRRSKVRLEAEQALDMRKYASGDAASLFPGALATLQNHPSDNGEYLVVRASHRIEPEAYRSGSGGGGDVYSGTYEFQPVDRPFRAPLVTPRPLVHGPQTALVVTRKGRESEEIDVDEEGRVFVQFHWNRDKDRISRPVRVAQQWSGRSWGWQVIPRVGQEVVVEFLEGDPDQPLVVGTVYNKDYPYPFKLPDEKTVSGVKTDSTKGHGGYNKLTFDDKKSSETIALRAEKDLEAVVRHAETREIGVTFETPQGKPSRSTTLKNGDEKLKVESGDWNVDIAEKIHIKAGTQIVIEVGASKITMSPSSIKIEAGEIKVQGTALIEQQAPLIKIN</sequence>
<dbReference type="Pfam" id="PF04717">
    <property type="entry name" value="Phage_base_V"/>
    <property type="match status" value="1"/>
</dbReference>
<dbReference type="EMBL" id="JBEPMM010000013">
    <property type="protein sequence ID" value="MET3694258.1"/>
    <property type="molecule type" value="Genomic_DNA"/>
</dbReference>
<dbReference type="PANTHER" id="PTHR32305:SF15">
    <property type="entry name" value="PROTEIN RHSA-RELATED"/>
    <property type="match status" value="1"/>
</dbReference>
<dbReference type="Pfam" id="PF05954">
    <property type="entry name" value="Phage_GPD"/>
    <property type="match status" value="1"/>
</dbReference>
<dbReference type="InterPro" id="IPR006531">
    <property type="entry name" value="Gp5/Vgr_OB"/>
</dbReference>
<feature type="domain" description="Gp5/Type VI secretion system Vgr protein OB-fold" evidence="4">
    <location>
        <begin position="398"/>
        <end position="464"/>
    </location>
</feature>